<dbReference type="GeneID" id="25792627"/>
<organism evidence="1 2">
    <name type="scientific">Hypocrea virens (strain Gv29-8 / FGSC 10586)</name>
    <name type="common">Gliocladium virens</name>
    <name type="synonym">Trichoderma virens</name>
    <dbReference type="NCBI Taxonomy" id="413071"/>
    <lineage>
        <taxon>Eukaryota</taxon>
        <taxon>Fungi</taxon>
        <taxon>Dikarya</taxon>
        <taxon>Ascomycota</taxon>
        <taxon>Pezizomycotina</taxon>
        <taxon>Sordariomycetes</taxon>
        <taxon>Hypocreomycetidae</taxon>
        <taxon>Hypocreales</taxon>
        <taxon>Hypocreaceae</taxon>
        <taxon>Trichoderma</taxon>
    </lineage>
</organism>
<feature type="non-terminal residue" evidence="1">
    <location>
        <position position="1"/>
    </location>
</feature>
<dbReference type="OrthoDB" id="536211at2759"/>
<reference evidence="1 2" key="1">
    <citation type="journal article" date="2011" name="Genome Biol.">
        <title>Comparative genome sequence analysis underscores mycoparasitism as the ancestral life style of Trichoderma.</title>
        <authorList>
            <person name="Kubicek C.P."/>
            <person name="Herrera-Estrella A."/>
            <person name="Seidl-Seiboth V."/>
            <person name="Martinez D.A."/>
            <person name="Druzhinina I.S."/>
            <person name="Thon M."/>
            <person name="Zeilinger S."/>
            <person name="Casas-Flores S."/>
            <person name="Horwitz B.A."/>
            <person name="Mukherjee P.K."/>
            <person name="Mukherjee M."/>
            <person name="Kredics L."/>
            <person name="Alcaraz L.D."/>
            <person name="Aerts A."/>
            <person name="Antal Z."/>
            <person name="Atanasova L."/>
            <person name="Cervantes-Badillo M.G."/>
            <person name="Challacombe J."/>
            <person name="Chertkov O."/>
            <person name="McCluskey K."/>
            <person name="Coulpier F."/>
            <person name="Deshpande N."/>
            <person name="von Doehren H."/>
            <person name="Ebbole D.J."/>
            <person name="Esquivel-Naranjo E.U."/>
            <person name="Fekete E."/>
            <person name="Flipphi M."/>
            <person name="Glaser F."/>
            <person name="Gomez-Rodriguez E.Y."/>
            <person name="Gruber S."/>
            <person name="Han C."/>
            <person name="Henrissat B."/>
            <person name="Hermosa R."/>
            <person name="Hernandez-Onate M."/>
            <person name="Karaffa L."/>
            <person name="Kosti I."/>
            <person name="Le Crom S."/>
            <person name="Lindquist E."/>
            <person name="Lucas S."/>
            <person name="Luebeck M."/>
            <person name="Luebeck P.S."/>
            <person name="Margeot A."/>
            <person name="Metz B."/>
            <person name="Misra M."/>
            <person name="Nevalainen H."/>
            <person name="Omann M."/>
            <person name="Packer N."/>
            <person name="Perrone G."/>
            <person name="Uresti-Rivera E.E."/>
            <person name="Salamov A."/>
            <person name="Schmoll M."/>
            <person name="Seiboth B."/>
            <person name="Shapiro H."/>
            <person name="Sukno S."/>
            <person name="Tamayo-Ramos J.A."/>
            <person name="Tisch D."/>
            <person name="Wiest A."/>
            <person name="Wilkinson H.H."/>
            <person name="Zhang M."/>
            <person name="Coutinho P.M."/>
            <person name="Kenerley C.M."/>
            <person name="Monte E."/>
            <person name="Baker S.E."/>
            <person name="Grigoriev I.V."/>
        </authorList>
    </citation>
    <scope>NUCLEOTIDE SEQUENCE [LARGE SCALE GENOMIC DNA]</scope>
    <source>
        <strain evidence="2">Gv29-8 / FGSC 10586</strain>
    </source>
</reference>
<comment type="caution">
    <text evidence="1">The sequence shown here is derived from an EMBL/GenBank/DDBJ whole genome shotgun (WGS) entry which is preliminary data.</text>
</comment>
<dbReference type="RefSeq" id="XP_013957225.1">
    <property type="nucleotide sequence ID" value="XM_014101750.1"/>
</dbReference>
<accession>G9MSM2</accession>
<keyword evidence="2" id="KW-1185">Reference proteome</keyword>
<dbReference type="EMBL" id="ABDF02000006">
    <property type="protein sequence ID" value="EHK23025.1"/>
    <property type="molecule type" value="Genomic_DNA"/>
</dbReference>
<gene>
    <name evidence="1" type="ORF">TRIVIDRAFT_28184</name>
</gene>
<proteinExistence type="predicted"/>
<dbReference type="HOGENOM" id="CLU_2284084_0_0_1"/>
<dbReference type="AlphaFoldDB" id="G9MSM2"/>
<dbReference type="InterPro" id="IPR036866">
    <property type="entry name" value="RibonucZ/Hydroxyglut_hydro"/>
</dbReference>
<evidence type="ECO:0008006" key="3">
    <source>
        <dbReference type="Google" id="ProtNLM"/>
    </source>
</evidence>
<dbReference type="SUPFAM" id="SSF56281">
    <property type="entry name" value="Metallo-hydrolase/oxidoreductase"/>
    <property type="match status" value="1"/>
</dbReference>
<dbReference type="Gene3D" id="3.60.15.10">
    <property type="entry name" value="Ribonuclease Z/Hydroxyacylglutathione hydrolase-like"/>
    <property type="match status" value="1"/>
</dbReference>
<dbReference type="VEuPathDB" id="FungiDB:TRIVIDRAFT_28184"/>
<dbReference type="STRING" id="413071.G9MSM2"/>
<dbReference type="Proteomes" id="UP000007115">
    <property type="component" value="Unassembled WGS sequence"/>
</dbReference>
<evidence type="ECO:0000313" key="2">
    <source>
        <dbReference type="Proteomes" id="UP000007115"/>
    </source>
</evidence>
<evidence type="ECO:0000313" key="1">
    <source>
        <dbReference type="EMBL" id="EHK23025.1"/>
    </source>
</evidence>
<name>G9MSM2_HYPVG</name>
<protein>
    <recommendedName>
        <fullName evidence="3">Metallo-beta-lactamase domain-containing protein</fullName>
    </recommendedName>
</protein>
<sequence length="102" mass="11851">DIMNATVLHVPTLDMAVTGDVVYGNCFQMFETNATALQDLWVTAIPKVKALAPKIVVPSHMHEDERFEPSHLQETEQYIVNWRKSKERLRTWQQLEAAMKRR</sequence>
<dbReference type="InParanoid" id="G9MSM2"/>